<evidence type="ECO:0000313" key="2">
    <source>
        <dbReference type="Proteomes" id="UP000298735"/>
    </source>
</evidence>
<sequence>MALKIANNAVSTLAASITDTAVTLSVQAADAGKFPVLAEGDWHPATIIDAANNLEIVHVTARAGNVLTVLRAQEGTTAKSFVSGARIDLRITAGAIAALANKNELKPVAYSGSFTDLTDKPPSITTSTVGAAVAAANGKETPADGDTFAGVESGTSSMFRTTWGNIKTALTSLFDGRYLKLTGGAIDGGLAIRSGGPTLNLVDTDNNQSRSVHHNDAIIGFLNSSGSWTLQVNDNGHVWSANYGWFHDRFAQAGANCQHNSGVVEFSGFDTGITDSVGQASNPYVVIGLRRGNTGLGNASYLRCVALRNR</sequence>
<name>A0A4Z1RC72_9HYPH</name>
<dbReference type="AlphaFoldDB" id="A0A4Z1RC72"/>
<evidence type="ECO:0000313" key="1">
    <source>
        <dbReference type="EMBL" id="UYZ08265.1"/>
    </source>
</evidence>
<reference evidence="1" key="1">
    <citation type="submission" date="2022-10" db="EMBL/GenBank/DDBJ databases">
        <title>Complete genome sequence of Agrobacterium salinitolerans CFBP5507.</title>
        <authorList>
            <person name="Tchabashvili S."/>
            <person name="Yen H.-C."/>
            <person name="Haryono M."/>
            <person name="Lin Y.-C."/>
            <person name="Lai E.-M."/>
            <person name="Kuo C.-H."/>
        </authorList>
    </citation>
    <scope>NUCLEOTIDE SEQUENCE</scope>
    <source>
        <strain evidence="1">CFBP5507</strain>
    </source>
</reference>
<dbReference type="KEGG" id="asal:CFBP5507_04455"/>
<dbReference type="EMBL" id="CP109968">
    <property type="protein sequence ID" value="UYZ08265.1"/>
    <property type="molecule type" value="Genomic_DNA"/>
</dbReference>
<organism evidence="1 2">
    <name type="scientific">Agrobacterium salinitolerans</name>
    <dbReference type="NCBI Taxonomy" id="1183413"/>
    <lineage>
        <taxon>Bacteria</taxon>
        <taxon>Pseudomonadati</taxon>
        <taxon>Pseudomonadota</taxon>
        <taxon>Alphaproteobacteria</taxon>
        <taxon>Hyphomicrobiales</taxon>
        <taxon>Rhizobiaceae</taxon>
        <taxon>Rhizobium/Agrobacterium group</taxon>
        <taxon>Agrobacterium</taxon>
    </lineage>
</organism>
<gene>
    <name evidence="1" type="ORF">CFBP5507_04455</name>
</gene>
<dbReference type="RefSeq" id="WP_137410160.1">
    <property type="nucleotide sequence ID" value="NZ_CP109968.1"/>
</dbReference>
<protein>
    <submittedName>
        <fullName evidence="1">Uncharacterized protein</fullName>
    </submittedName>
</protein>
<accession>A0A4Z1RC72</accession>
<dbReference type="Proteomes" id="UP000298735">
    <property type="component" value="Chromosome Circular"/>
</dbReference>
<proteinExistence type="predicted"/>
<dbReference type="OrthoDB" id="8305513at2"/>